<name>A0AAU7XB65_9HYPH</name>
<feature type="domain" description="DUF5681" evidence="1">
    <location>
        <begin position="2"/>
        <end position="23"/>
    </location>
</feature>
<accession>A0AAU7XB65</accession>
<dbReference type="InterPro" id="IPR043736">
    <property type="entry name" value="DUF5681"/>
</dbReference>
<dbReference type="KEGG" id="mflg:ABS361_19015"/>
<sequence>MPGQSGNPSGRPKGAKNKLTDLFLSAIVDDFAEHGAEALARVRTQDPASYLKIVGSLVPRELVLQREESPAIDYAELSHDELVDLLEAVRKRKFVENALKTI</sequence>
<protein>
    <submittedName>
        <fullName evidence="2">DUF5681 domain-containing protein</fullName>
    </submittedName>
</protein>
<reference evidence="2" key="1">
    <citation type="submission" date="2024-06" db="EMBL/GenBank/DDBJ databases">
        <title>Methylostella associata gen. nov., sp. nov., a novel Ancalomicrobiaceae-affiliated facultatively methylotrophic bacteria that feed on methanotrophs of the genus Methylococcus.</title>
        <authorList>
            <person name="Saltykova V."/>
            <person name="Danilova O.V."/>
            <person name="Oshkin I.Y."/>
            <person name="Belova S.E."/>
            <person name="Pimenov N.V."/>
            <person name="Dedysh S.N."/>
        </authorList>
    </citation>
    <scope>NUCLEOTIDE SEQUENCE</scope>
    <source>
        <strain evidence="2">S20</strain>
    </source>
</reference>
<dbReference type="EMBL" id="CP158568">
    <property type="protein sequence ID" value="XBY44112.1"/>
    <property type="molecule type" value="Genomic_DNA"/>
</dbReference>
<evidence type="ECO:0000259" key="1">
    <source>
        <dbReference type="Pfam" id="PF18932"/>
    </source>
</evidence>
<gene>
    <name evidence="2" type="ORF">ABS361_19015</name>
</gene>
<organism evidence="2">
    <name type="scientific">Methyloraptor flagellatus</name>
    <dbReference type="NCBI Taxonomy" id="3162530"/>
    <lineage>
        <taxon>Bacteria</taxon>
        <taxon>Pseudomonadati</taxon>
        <taxon>Pseudomonadota</taxon>
        <taxon>Alphaproteobacteria</taxon>
        <taxon>Hyphomicrobiales</taxon>
        <taxon>Ancalomicrobiaceae</taxon>
        <taxon>Methyloraptor</taxon>
    </lineage>
</organism>
<dbReference type="AlphaFoldDB" id="A0AAU7XB65"/>
<dbReference type="RefSeq" id="WP_407049206.1">
    <property type="nucleotide sequence ID" value="NZ_CP158568.1"/>
</dbReference>
<evidence type="ECO:0000313" key="2">
    <source>
        <dbReference type="EMBL" id="XBY44112.1"/>
    </source>
</evidence>
<dbReference type="Pfam" id="PF18932">
    <property type="entry name" value="DUF5681"/>
    <property type="match status" value="1"/>
</dbReference>
<proteinExistence type="predicted"/>